<feature type="coiled-coil region" evidence="1">
    <location>
        <begin position="518"/>
        <end position="572"/>
    </location>
</feature>
<reference evidence="3 4" key="1">
    <citation type="journal article" date="2006" name="Science">
        <title>Phytophthora genome sequences uncover evolutionary origins and mechanisms of pathogenesis.</title>
        <authorList>
            <person name="Tyler B.M."/>
            <person name="Tripathy S."/>
            <person name="Zhang X."/>
            <person name="Dehal P."/>
            <person name="Jiang R.H."/>
            <person name="Aerts A."/>
            <person name="Arredondo F.D."/>
            <person name="Baxter L."/>
            <person name="Bensasson D."/>
            <person name="Beynon J.L."/>
            <person name="Chapman J."/>
            <person name="Damasceno C.M."/>
            <person name="Dorrance A.E."/>
            <person name="Dou D."/>
            <person name="Dickerman A.W."/>
            <person name="Dubchak I.L."/>
            <person name="Garbelotto M."/>
            <person name="Gijzen M."/>
            <person name="Gordon S.G."/>
            <person name="Govers F."/>
            <person name="Grunwald N.J."/>
            <person name="Huang W."/>
            <person name="Ivors K.L."/>
            <person name="Jones R.W."/>
            <person name="Kamoun S."/>
            <person name="Krampis K."/>
            <person name="Lamour K.H."/>
            <person name="Lee M.K."/>
            <person name="McDonald W.H."/>
            <person name="Medina M."/>
            <person name="Meijer H.J."/>
            <person name="Nordberg E.K."/>
            <person name="Maclean D.J."/>
            <person name="Ospina-Giraldo M.D."/>
            <person name="Morris P.F."/>
            <person name="Phuntumart V."/>
            <person name="Putnam N.H."/>
            <person name="Rash S."/>
            <person name="Rose J.K."/>
            <person name="Sakihama Y."/>
            <person name="Salamov A.A."/>
            <person name="Savidor A."/>
            <person name="Scheuring C.F."/>
            <person name="Smith B.M."/>
            <person name="Sobral B.W."/>
            <person name="Terry A."/>
            <person name="Torto-Alalibo T.A."/>
            <person name="Win J."/>
            <person name="Xu Z."/>
            <person name="Zhang H."/>
            <person name="Grigoriev I.V."/>
            <person name="Rokhsar D.S."/>
            <person name="Boore J.L."/>
        </authorList>
    </citation>
    <scope>NUCLEOTIDE SEQUENCE [LARGE SCALE GENOMIC DNA]</scope>
    <source>
        <strain evidence="3 4">P6497</strain>
    </source>
</reference>
<dbReference type="PANTHER" id="PTHR33099:SF7">
    <property type="entry name" value="MYND-TYPE DOMAIN-CONTAINING PROTEIN"/>
    <property type="match status" value="1"/>
</dbReference>
<evidence type="ECO:0000313" key="3">
    <source>
        <dbReference type="EMBL" id="EGZ25949.1"/>
    </source>
</evidence>
<dbReference type="AlphaFoldDB" id="G4YT23"/>
<dbReference type="RefSeq" id="XP_009521237.1">
    <property type="nucleotide sequence ID" value="XM_009522942.1"/>
</dbReference>
<evidence type="ECO:0000256" key="2">
    <source>
        <dbReference type="SAM" id="MobiDB-lite"/>
    </source>
</evidence>
<dbReference type="EMBL" id="JH159152">
    <property type="protein sequence ID" value="EGZ25949.1"/>
    <property type="molecule type" value="Genomic_DNA"/>
</dbReference>
<dbReference type="PANTHER" id="PTHR33099">
    <property type="entry name" value="FE2OG DIOXYGENASE DOMAIN-CONTAINING PROTEIN"/>
    <property type="match status" value="1"/>
</dbReference>
<evidence type="ECO:0000256" key="1">
    <source>
        <dbReference type="SAM" id="Coils"/>
    </source>
</evidence>
<name>G4YT23_PHYSP</name>
<sequence>MAYDYPFSDDENSELGPLKQEWPFGGEGSKLLARADRQAGEYSFGGRADTLPIVPSLVVKDVGPGSVPLTEEEATNLIGKSKKSPFGHKFETKLDKNVRNSWQLEPDQVEINNRQWHTGIEEITATIAPRLGYEGVPLSCQLYKMLIYGQGGHFVKHQDTEKEDGMIATLVVQLPSLHEGGDLVIYRGGRPLHRHDFGKADGSAGYFPHYGVHYADAEHSLETVIKGYRLVVVYSLCLPAKMVHLKKSSNKLMSDELAEAVAGPWMLLNCGELAKVELDKEQEEVSATFFRTLSELVVDASDLSLIDFFLINVYKDRFNLAAPLIPIVRKFAWDDIGPILSRWLDGVDDGKAMAVLLNIVDGLGLEKEAAPTALVKLASERALKLSWDHLMKSNIVSLLWKWLIQAGDKQMIEKVATKFKTMDPSQLGPVMEAFVENAGYIERGDDKCEVVAPVIAVRVEWLKSQIEELKKPFSWAMPNAKFPHNAQVEAFLQGTEESMTTKGIETFETLQDARNYAAQWMREEQVEASSEMEAAEEDGTAFVTITKTPDWFMEHEKKLAKYNTELKLLEECYDEVTQGGPRKQARVEASCRYGIKPDRLQ</sequence>
<evidence type="ECO:0000313" key="4">
    <source>
        <dbReference type="Proteomes" id="UP000002640"/>
    </source>
</evidence>
<feature type="region of interest" description="Disordered" evidence="2">
    <location>
        <begin position="1"/>
        <end position="22"/>
    </location>
</feature>
<dbReference type="GeneID" id="20638387"/>
<gene>
    <name evidence="3" type="ORF">PHYSODRAFT_253572</name>
</gene>
<accession>G4YT23</accession>
<dbReference type="KEGG" id="psoj:PHYSODRAFT_253572"/>
<keyword evidence="4" id="KW-1185">Reference proteome</keyword>
<dbReference type="Proteomes" id="UP000002640">
    <property type="component" value="Unassembled WGS sequence"/>
</dbReference>
<proteinExistence type="predicted"/>
<organism evidence="3 4">
    <name type="scientific">Phytophthora sojae (strain P6497)</name>
    <name type="common">Soybean stem and root rot agent</name>
    <name type="synonym">Phytophthora megasperma f. sp. glycines</name>
    <dbReference type="NCBI Taxonomy" id="1094619"/>
    <lineage>
        <taxon>Eukaryota</taxon>
        <taxon>Sar</taxon>
        <taxon>Stramenopiles</taxon>
        <taxon>Oomycota</taxon>
        <taxon>Peronosporomycetes</taxon>
        <taxon>Peronosporales</taxon>
        <taxon>Peronosporaceae</taxon>
        <taxon>Phytophthora</taxon>
    </lineage>
</organism>
<keyword evidence="1" id="KW-0175">Coiled coil</keyword>
<dbReference type="InParanoid" id="G4YT23"/>
<dbReference type="Gene3D" id="2.60.120.620">
    <property type="entry name" value="q2cbj1_9rhob like domain"/>
    <property type="match status" value="1"/>
</dbReference>
<protein>
    <submittedName>
        <fullName evidence="3">Uncharacterized protein</fullName>
    </submittedName>
</protein>